<dbReference type="EMBL" id="OCNH01000002">
    <property type="protein sequence ID" value="SOD90704.1"/>
    <property type="molecule type" value="Genomic_DNA"/>
</dbReference>
<dbReference type="InterPro" id="IPR011991">
    <property type="entry name" value="ArsR-like_HTH"/>
</dbReference>
<sequence>MDVETVVTVAKEEKSVTRFSACLLFSANALSRAITAIGDEEFGRFGLCYSHAYMLCEVVGQPGITPSELSETLYLTPSTITRLVEKLEQKHLVRRESEGKKTLIYPTAQGTALQPEISEAWDRVGVRYSQLIGETNVCQLTRQVFSAVQALGEGA</sequence>
<reference evidence="6" key="1">
    <citation type="submission" date="2017-09" db="EMBL/GenBank/DDBJ databases">
        <authorList>
            <person name="Varghese N."/>
            <person name="Submissions S."/>
        </authorList>
    </citation>
    <scope>NUCLEOTIDE SEQUENCE [LARGE SCALE GENOMIC DNA]</scope>
    <source>
        <strain evidence="6">DSM 29961</strain>
    </source>
</reference>
<dbReference type="GO" id="GO:0003677">
    <property type="term" value="F:DNA binding"/>
    <property type="evidence" value="ECO:0007669"/>
    <property type="project" value="UniProtKB-KW"/>
</dbReference>
<dbReference type="InterPro" id="IPR036390">
    <property type="entry name" value="WH_DNA-bd_sf"/>
</dbReference>
<proteinExistence type="predicted"/>
<dbReference type="PANTHER" id="PTHR42756">
    <property type="entry name" value="TRANSCRIPTIONAL REGULATOR, MARR"/>
    <property type="match status" value="1"/>
</dbReference>
<dbReference type="OrthoDB" id="1551170at2"/>
<dbReference type="AlphaFoldDB" id="A0A286G6V8"/>
<keyword evidence="3" id="KW-0804">Transcription</keyword>
<evidence type="ECO:0000313" key="6">
    <source>
        <dbReference type="Proteomes" id="UP000219452"/>
    </source>
</evidence>
<feature type="domain" description="HTH marR-type" evidence="4">
    <location>
        <begin position="20"/>
        <end position="155"/>
    </location>
</feature>
<dbReference type="CDD" id="cd00090">
    <property type="entry name" value="HTH_ARSR"/>
    <property type="match status" value="1"/>
</dbReference>
<dbReference type="Proteomes" id="UP000219452">
    <property type="component" value="Unassembled WGS sequence"/>
</dbReference>
<dbReference type="SUPFAM" id="SSF46785">
    <property type="entry name" value="Winged helix' DNA-binding domain"/>
    <property type="match status" value="1"/>
</dbReference>
<keyword evidence="2 5" id="KW-0238">DNA-binding</keyword>
<keyword evidence="1" id="KW-0805">Transcription regulation</keyword>
<dbReference type="GO" id="GO:0003700">
    <property type="term" value="F:DNA-binding transcription factor activity"/>
    <property type="evidence" value="ECO:0007669"/>
    <property type="project" value="InterPro"/>
</dbReference>
<dbReference type="InterPro" id="IPR036388">
    <property type="entry name" value="WH-like_DNA-bd_sf"/>
</dbReference>
<dbReference type="Pfam" id="PF12802">
    <property type="entry name" value="MarR_2"/>
    <property type="match status" value="1"/>
</dbReference>
<evidence type="ECO:0000259" key="4">
    <source>
        <dbReference type="PROSITE" id="PS50995"/>
    </source>
</evidence>
<dbReference type="RefSeq" id="WP_097127031.1">
    <property type="nucleotide sequence ID" value="NZ_OCNH01000002.1"/>
</dbReference>
<evidence type="ECO:0000256" key="2">
    <source>
        <dbReference type="ARBA" id="ARBA00023125"/>
    </source>
</evidence>
<dbReference type="InterPro" id="IPR000835">
    <property type="entry name" value="HTH_MarR-typ"/>
</dbReference>
<protein>
    <submittedName>
        <fullName evidence="5">DNA-binding transcriptional regulator, MarR family</fullName>
    </submittedName>
</protein>
<keyword evidence="6" id="KW-1185">Reference proteome</keyword>
<dbReference type="PRINTS" id="PR00598">
    <property type="entry name" value="HTHMARR"/>
</dbReference>
<dbReference type="Gene3D" id="1.10.10.10">
    <property type="entry name" value="Winged helix-like DNA-binding domain superfamily/Winged helix DNA-binding domain"/>
    <property type="match status" value="1"/>
</dbReference>
<dbReference type="PROSITE" id="PS50995">
    <property type="entry name" value="HTH_MARR_2"/>
    <property type="match status" value="1"/>
</dbReference>
<name>A0A286G6V8_9BACT</name>
<dbReference type="SMART" id="SM00347">
    <property type="entry name" value="HTH_MARR"/>
    <property type="match status" value="1"/>
</dbReference>
<dbReference type="PANTHER" id="PTHR42756:SF1">
    <property type="entry name" value="TRANSCRIPTIONAL REPRESSOR OF EMRAB OPERON"/>
    <property type="match status" value="1"/>
</dbReference>
<evidence type="ECO:0000313" key="5">
    <source>
        <dbReference type="EMBL" id="SOD90704.1"/>
    </source>
</evidence>
<evidence type="ECO:0000256" key="3">
    <source>
        <dbReference type="ARBA" id="ARBA00023163"/>
    </source>
</evidence>
<accession>A0A286G6V8</accession>
<organism evidence="5 6">
    <name type="scientific">Spirosoma fluviale</name>
    <dbReference type="NCBI Taxonomy" id="1597977"/>
    <lineage>
        <taxon>Bacteria</taxon>
        <taxon>Pseudomonadati</taxon>
        <taxon>Bacteroidota</taxon>
        <taxon>Cytophagia</taxon>
        <taxon>Cytophagales</taxon>
        <taxon>Cytophagaceae</taxon>
        <taxon>Spirosoma</taxon>
    </lineage>
</organism>
<evidence type="ECO:0000256" key="1">
    <source>
        <dbReference type="ARBA" id="ARBA00023015"/>
    </source>
</evidence>
<gene>
    <name evidence="5" type="ORF">SAMN06269250_3512</name>
</gene>